<dbReference type="Proteomes" id="UP000305233">
    <property type="component" value="Unassembled WGS sequence"/>
</dbReference>
<evidence type="ECO:0000256" key="9">
    <source>
        <dbReference type="SAM" id="Phobius"/>
    </source>
</evidence>
<keyword evidence="7" id="KW-0406">Ion transport</keyword>
<dbReference type="InterPro" id="IPR038770">
    <property type="entry name" value="Na+/solute_symporter_sf"/>
</dbReference>
<feature type="transmembrane region" description="Helical" evidence="9">
    <location>
        <begin position="201"/>
        <end position="220"/>
    </location>
</feature>
<evidence type="ECO:0000256" key="6">
    <source>
        <dbReference type="ARBA" id="ARBA00022989"/>
    </source>
</evidence>
<dbReference type="PANTHER" id="PTHR32507">
    <property type="entry name" value="NA(+)/H(+) ANTIPORTER 1"/>
    <property type="match status" value="1"/>
</dbReference>
<protein>
    <submittedName>
        <fullName evidence="11">Sodium:proton exchanger</fullName>
    </submittedName>
</protein>
<keyword evidence="4" id="KW-1003">Cell membrane</keyword>
<evidence type="ECO:0000256" key="1">
    <source>
        <dbReference type="ARBA" id="ARBA00004651"/>
    </source>
</evidence>
<comment type="caution">
    <text evidence="11">The sequence shown here is derived from an EMBL/GenBank/DDBJ whole genome shotgun (WGS) entry which is preliminary data.</text>
</comment>
<proteinExistence type="predicted"/>
<organism evidence="11 12">
    <name type="scientific">Arthrobacter echini</name>
    <dbReference type="NCBI Taxonomy" id="1529066"/>
    <lineage>
        <taxon>Bacteria</taxon>
        <taxon>Bacillati</taxon>
        <taxon>Actinomycetota</taxon>
        <taxon>Actinomycetes</taxon>
        <taxon>Micrococcales</taxon>
        <taxon>Micrococcaceae</taxon>
        <taxon>Arthrobacter</taxon>
    </lineage>
</organism>
<dbReference type="AlphaFoldDB" id="A0A4S5E343"/>
<keyword evidence="6 9" id="KW-1133">Transmembrane helix</keyword>
<feature type="transmembrane region" description="Helical" evidence="9">
    <location>
        <begin position="94"/>
        <end position="115"/>
    </location>
</feature>
<reference evidence="11 12" key="1">
    <citation type="submission" date="2019-04" db="EMBL/GenBank/DDBJ databases">
        <authorList>
            <person name="Liu Q."/>
            <person name="Xin Y.-H."/>
        </authorList>
    </citation>
    <scope>NUCLEOTIDE SEQUENCE [LARGE SCALE GENOMIC DNA]</scope>
    <source>
        <strain evidence="11 12">AM23</strain>
    </source>
</reference>
<comment type="subcellular location">
    <subcellularLocation>
        <location evidence="1">Cell membrane</location>
        <topology evidence="1">Multi-pass membrane protein</topology>
    </subcellularLocation>
</comment>
<evidence type="ECO:0000313" key="12">
    <source>
        <dbReference type="Proteomes" id="UP000305233"/>
    </source>
</evidence>
<keyword evidence="3" id="KW-0050">Antiport</keyword>
<evidence type="ECO:0000256" key="5">
    <source>
        <dbReference type="ARBA" id="ARBA00022692"/>
    </source>
</evidence>
<accession>A0A4S5E343</accession>
<keyword evidence="5 9" id="KW-0812">Transmembrane</keyword>
<feature type="transmembrane region" description="Helical" evidence="9">
    <location>
        <begin position="121"/>
        <end position="143"/>
    </location>
</feature>
<feature type="transmembrane region" description="Helical" evidence="9">
    <location>
        <begin position="6"/>
        <end position="24"/>
    </location>
</feature>
<dbReference type="Pfam" id="PF00999">
    <property type="entry name" value="Na_H_Exchanger"/>
    <property type="match status" value="1"/>
</dbReference>
<keyword evidence="8 9" id="KW-0472">Membrane</keyword>
<dbReference type="InterPro" id="IPR006153">
    <property type="entry name" value="Cation/H_exchanger_TM"/>
</dbReference>
<evidence type="ECO:0000256" key="4">
    <source>
        <dbReference type="ARBA" id="ARBA00022475"/>
    </source>
</evidence>
<dbReference type="EMBL" id="SSWH01000009">
    <property type="protein sequence ID" value="THJ65851.1"/>
    <property type="molecule type" value="Genomic_DNA"/>
</dbReference>
<dbReference type="GO" id="GO:1902600">
    <property type="term" value="P:proton transmembrane transport"/>
    <property type="evidence" value="ECO:0007669"/>
    <property type="project" value="InterPro"/>
</dbReference>
<feature type="transmembrane region" description="Helical" evidence="9">
    <location>
        <begin position="62"/>
        <end position="82"/>
    </location>
</feature>
<feature type="transmembrane region" description="Helical" evidence="9">
    <location>
        <begin position="374"/>
        <end position="394"/>
    </location>
</feature>
<dbReference type="PANTHER" id="PTHR32507:SF8">
    <property type="entry name" value="CNH1P"/>
    <property type="match status" value="1"/>
</dbReference>
<feature type="domain" description="Cation/H+ exchanger transmembrane" evidence="10">
    <location>
        <begin position="16"/>
        <end position="398"/>
    </location>
</feature>
<evidence type="ECO:0000259" key="10">
    <source>
        <dbReference type="Pfam" id="PF00999"/>
    </source>
</evidence>
<evidence type="ECO:0000256" key="2">
    <source>
        <dbReference type="ARBA" id="ARBA00022448"/>
    </source>
</evidence>
<feature type="transmembrane region" description="Helical" evidence="9">
    <location>
        <begin position="344"/>
        <end position="362"/>
    </location>
</feature>
<keyword evidence="2" id="KW-0813">Transport</keyword>
<evidence type="ECO:0000256" key="3">
    <source>
        <dbReference type="ARBA" id="ARBA00022449"/>
    </source>
</evidence>
<keyword evidence="12" id="KW-1185">Reference proteome</keyword>
<gene>
    <name evidence="11" type="ORF">E8P82_11270</name>
</gene>
<evidence type="ECO:0000256" key="7">
    <source>
        <dbReference type="ARBA" id="ARBA00023065"/>
    </source>
</evidence>
<sequence length="409" mass="43763">MDINLVLTLFAGTILVLALLSSLLQRISLPGPVLALATGVLLGPAVLGVVRIEDFGVPTGELLEQATRITLAVGLAGVALRLPHGYWRRNRRWVVSSIVLGMLVMFAVATGILWALLGVPFLVALTLGAIITPTDPVVTTPIVTGSLAKAKIPSRVRYDISSESGLNDGLGYLFVLLPVLLTTSPETAGRELLLSVFLREILGAALFGALVGYVLARIFLVAKDKGLMEDNSYLGFLLPFALLLLGAGKLLGTDAVLAVFVAAAVFGQVIPQQDEDEEDRVEDVVNRFFLLPIFILLGLALPFGEWSALGWAAPVVLLVALLLRRAVALLALRPLLRRVHSVPETVFLGWFGPIGVSALFYATLAERLTGNHDLFVHATLAITLSVVIHGVSTAPASEWLRRREVGRTS</sequence>
<feature type="transmembrane region" description="Helical" evidence="9">
    <location>
        <begin position="309"/>
        <end position="332"/>
    </location>
</feature>
<dbReference type="GO" id="GO:0015297">
    <property type="term" value="F:antiporter activity"/>
    <property type="evidence" value="ECO:0007669"/>
    <property type="project" value="UniProtKB-KW"/>
</dbReference>
<evidence type="ECO:0000313" key="11">
    <source>
        <dbReference type="EMBL" id="THJ65851.1"/>
    </source>
</evidence>
<dbReference type="OrthoDB" id="4174405at2"/>
<dbReference type="Gene3D" id="1.20.1530.20">
    <property type="match status" value="1"/>
</dbReference>
<name>A0A4S5E343_9MICC</name>
<dbReference type="GO" id="GO:0005886">
    <property type="term" value="C:plasma membrane"/>
    <property type="evidence" value="ECO:0007669"/>
    <property type="project" value="UniProtKB-SubCell"/>
</dbReference>
<feature type="transmembrane region" description="Helical" evidence="9">
    <location>
        <begin position="31"/>
        <end position="50"/>
    </location>
</feature>
<evidence type="ECO:0000256" key="8">
    <source>
        <dbReference type="ARBA" id="ARBA00023136"/>
    </source>
</evidence>
<feature type="transmembrane region" description="Helical" evidence="9">
    <location>
        <begin position="284"/>
        <end position="303"/>
    </location>
</feature>